<reference evidence="5 7" key="2">
    <citation type="journal article" date="2023" name="Sci. Data">
        <title>Genome assembly of the Korean intertidal mud-creeper Batillaria attramentaria.</title>
        <authorList>
            <person name="Patra A.K."/>
            <person name="Ho P.T."/>
            <person name="Jun S."/>
            <person name="Lee S.J."/>
            <person name="Kim Y."/>
            <person name="Won Y.J."/>
        </authorList>
    </citation>
    <scope>NUCLEOTIDE SEQUENCE [LARGE SCALE GENOMIC DNA]</scope>
    <source>
        <strain evidence="5">Wonlab-2016</strain>
    </source>
</reference>
<reference evidence="5" key="3">
    <citation type="submission" date="2023-01" db="EMBL/GenBank/DDBJ databases">
        <authorList>
            <person name="Patra A."/>
        </authorList>
    </citation>
    <scope>NUCLEOTIDE SEQUENCE</scope>
    <source>
        <strain evidence="5">Wonlab-2016</strain>
        <tissue evidence="5">Foot muscle</tissue>
    </source>
</reference>
<name>A0ABD0K1Z2_9CAEN</name>
<gene>
    <name evidence="6" type="ORF">BaRGS_00011219</name>
    <name evidence="5" type="ORF">BaRGS_00027798</name>
</gene>
<keyword evidence="7" id="KW-1185">Reference proteome</keyword>
<accession>A0ABD0K1Z2</accession>
<dbReference type="PANTHER" id="PTHR12625">
    <property type="entry name" value="LIPOCALIN-1 INTERACTING MEMBRANE RECEPTOR LIMR"/>
    <property type="match status" value="1"/>
</dbReference>
<dbReference type="Pfam" id="PF04791">
    <property type="entry name" value="LMBR1"/>
    <property type="match status" value="2"/>
</dbReference>
<organism evidence="5 7">
    <name type="scientific">Batillaria attramentaria</name>
    <dbReference type="NCBI Taxonomy" id="370345"/>
    <lineage>
        <taxon>Eukaryota</taxon>
        <taxon>Metazoa</taxon>
        <taxon>Spiralia</taxon>
        <taxon>Lophotrochozoa</taxon>
        <taxon>Mollusca</taxon>
        <taxon>Gastropoda</taxon>
        <taxon>Caenogastropoda</taxon>
        <taxon>Sorbeoconcha</taxon>
        <taxon>Cerithioidea</taxon>
        <taxon>Batillariidae</taxon>
        <taxon>Batillaria</taxon>
    </lineage>
</organism>
<keyword evidence="4" id="KW-1133">Transmembrane helix</keyword>
<feature type="compositionally biased region" description="Polar residues" evidence="3">
    <location>
        <begin position="483"/>
        <end position="494"/>
    </location>
</feature>
<feature type="transmembrane region" description="Helical" evidence="4">
    <location>
        <begin position="154"/>
        <end position="175"/>
    </location>
</feature>
<dbReference type="PANTHER" id="PTHR12625:SF0">
    <property type="entry name" value="PROTEIN LILIPOD"/>
    <property type="match status" value="1"/>
</dbReference>
<dbReference type="PRINTS" id="PR01692">
    <property type="entry name" value="LIPOCALINIMR"/>
</dbReference>
<feature type="transmembrane region" description="Helical" evidence="4">
    <location>
        <begin position="111"/>
        <end position="133"/>
    </location>
</feature>
<proteinExistence type="inferred from homology"/>
<keyword evidence="4" id="KW-0472">Membrane</keyword>
<evidence type="ECO:0000313" key="5">
    <source>
        <dbReference type="EMBL" id="KAK7480983.1"/>
    </source>
</evidence>
<dbReference type="EMBL" id="JACVVK020000057">
    <property type="protein sequence ID" value="KAK7497579.1"/>
    <property type="molecule type" value="Genomic_DNA"/>
</dbReference>
<evidence type="ECO:0000256" key="2">
    <source>
        <dbReference type="SAM" id="Coils"/>
    </source>
</evidence>
<dbReference type="InterPro" id="IPR008075">
    <property type="entry name" value="LIMR"/>
</dbReference>
<feature type="transmembrane region" description="Helical" evidence="4">
    <location>
        <begin position="20"/>
        <end position="41"/>
    </location>
</feature>
<evidence type="ECO:0000313" key="7">
    <source>
        <dbReference type="Proteomes" id="UP001519460"/>
    </source>
</evidence>
<keyword evidence="2" id="KW-0175">Coiled coil</keyword>
<evidence type="ECO:0000256" key="1">
    <source>
        <dbReference type="ARBA" id="ARBA00010487"/>
    </source>
</evidence>
<feature type="transmembrane region" description="Helical" evidence="4">
    <location>
        <begin position="62"/>
        <end position="85"/>
    </location>
</feature>
<evidence type="ECO:0000256" key="4">
    <source>
        <dbReference type="SAM" id="Phobius"/>
    </source>
</evidence>
<dbReference type="InterPro" id="IPR006876">
    <property type="entry name" value="LMBR1-like_membr_prot"/>
</dbReference>
<feature type="transmembrane region" description="Helical" evidence="4">
    <location>
        <begin position="301"/>
        <end position="332"/>
    </location>
</feature>
<feature type="region of interest" description="Disordered" evidence="3">
    <location>
        <begin position="482"/>
        <end position="503"/>
    </location>
</feature>
<sequence>MDDPEVTLQEQIFHDAVREHIISLLLFMLLYVSSYITICQFRRRADNEDMYAGEEDATVYRISLWLCTTTLSVSAGAVLLLPMSIVSNEVLHLYPKSYYVKWLNTSLIQGLWNHIFFLSNLALFILMPFAYFFTEAEGFSGSKKGLMSRVYETAMVLTLLAVVVLGIAWVASALINGDHHSKQQLFDVWHVHLPWLYSFISFIGVLLLLSCTPLGVSRMFTVMGELIVKPKFLRDIEEELNKARLEEENLLRKIKFRGLAPSQIANGHTNMDAMVFQLEEMQSNRQQLEKRQQVSSWRKNLVYPVVMLLLLALTVFCILNVAQNTILLLIGIKALPHGAKDTVLGLSSLSTFGPVGAALEIVLILYLICTAVVGFFGLPYLSRLQPRRSDTSMVKIILNCIVLLILSSALPIVSKMLGITNFDLIGNFGSMDWLGNFYLILTINIVFAAATALSLVTKFTAAVRQEIYLRLKAAIIYSDKKSQTPAATTTSGTNGAVKEEKEE</sequence>
<feature type="transmembrane region" description="Helical" evidence="4">
    <location>
        <begin position="195"/>
        <end position="216"/>
    </location>
</feature>
<dbReference type="Proteomes" id="UP001519460">
    <property type="component" value="Unassembled WGS sequence"/>
</dbReference>
<evidence type="ECO:0000313" key="6">
    <source>
        <dbReference type="EMBL" id="KAK7497579.1"/>
    </source>
</evidence>
<evidence type="ECO:0000256" key="3">
    <source>
        <dbReference type="SAM" id="MobiDB-lite"/>
    </source>
</evidence>
<feature type="coiled-coil region" evidence="2">
    <location>
        <begin position="233"/>
        <end position="291"/>
    </location>
</feature>
<keyword evidence="4" id="KW-0812">Transmembrane</keyword>
<comment type="caution">
    <text evidence="5">The sequence shown here is derived from an EMBL/GenBank/DDBJ whole genome shotgun (WGS) entry which is preliminary data.</text>
</comment>
<comment type="similarity">
    <text evidence="1">Belongs to the LIMR family.</text>
</comment>
<reference evidence="5" key="1">
    <citation type="submission" date="2020-09" db="EMBL/GenBank/DDBJ databases">
        <authorList>
            <person name="Won Y."/>
        </authorList>
    </citation>
    <scope>NUCLEOTIDE SEQUENCE</scope>
    <source>
        <strain evidence="5">Wonlab-2016</strain>
        <tissue evidence="5">Foot muscle</tissue>
    </source>
</reference>
<feature type="transmembrane region" description="Helical" evidence="4">
    <location>
        <begin position="393"/>
        <end position="413"/>
    </location>
</feature>
<feature type="transmembrane region" description="Helical" evidence="4">
    <location>
        <begin position="352"/>
        <end position="381"/>
    </location>
</feature>
<dbReference type="EMBL" id="JACVVK020000270">
    <property type="protein sequence ID" value="KAK7480983.1"/>
    <property type="molecule type" value="Genomic_DNA"/>
</dbReference>
<dbReference type="AlphaFoldDB" id="A0ABD0K1Z2"/>
<protein>
    <submittedName>
        <fullName evidence="5">Uncharacterized protein</fullName>
    </submittedName>
</protein>
<feature type="transmembrane region" description="Helical" evidence="4">
    <location>
        <begin position="433"/>
        <end position="456"/>
    </location>
</feature>